<dbReference type="InterPro" id="IPR011006">
    <property type="entry name" value="CheY-like_superfamily"/>
</dbReference>
<dbReference type="PROSITE" id="PS50110">
    <property type="entry name" value="RESPONSE_REGULATORY"/>
    <property type="match status" value="1"/>
</dbReference>
<keyword evidence="7" id="KW-0804">Transcription</keyword>
<keyword evidence="5" id="KW-0805">Transcription regulation</keyword>
<evidence type="ECO:0000256" key="2">
    <source>
        <dbReference type="ARBA" id="ARBA00022490"/>
    </source>
</evidence>
<dbReference type="PANTHER" id="PTHR42713:SF3">
    <property type="entry name" value="TRANSCRIPTIONAL REGULATORY PROTEIN HPTR"/>
    <property type="match status" value="1"/>
</dbReference>
<evidence type="ECO:0000256" key="8">
    <source>
        <dbReference type="PROSITE-ProRule" id="PRU00169"/>
    </source>
</evidence>
<dbReference type="InterPro" id="IPR051552">
    <property type="entry name" value="HptR"/>
</dbReference>
<dbReference type="PANTHER" id="PTHR42713">
    <property type="entry name" value="HISTIDINE KINASE-RELATED"/>
    <property type="match status" value="1"/>
</dbReference>
<dbReference type="RefSeq" id="WP_160499602.1">
    <property type="nucleotide sequence ID" value="NZ_WUBI01000003.1"/>
</dbReference>
<dbReference type="Proteomes" id="UP000460318">
    <property type="component" value="Unassembled WGS sequence"/>
</dbReference>
<gene>
    <name evidence="11" type="ORF">GRF59_20625</name>
</gene>
<dbReference type="GO" id="GO:0003700">
    <property type="term" value="F:DNA-binding transcription factor activity"/>
    <property type="evidence" value="ECO:0007669"/>
    <property type="project" value="InterPro"/>
</dbReference>
<dbReference type="Gene3D" id="1.10.10.60">
    <property type="entry name" value="Homeodomain-like"/>
    <property type="match status" value="2"/>
</dbReference>
<name>A0A7X3LJZ5_9BACL</name>
<dbReference type="Pfam" id="PF00072">
    <property type="entry name" value="Response_reg"/>
    <property type="match status" value="1"/>
</dbReference>
<keyword evidence="3 8" id="KW-0597">Phosphoprotein</keyword>
<organism evidence="11 12">
    <name type="scientific">Paenibacillus dendrobii</name>
    <dbReference type="NCBI Taxonomy" id="2691084"/>
    <lineage>
        <taxon>Bacteria</taxon>
        <taxon>Bacillati</taxon>
        <taxon>Bacillota</taxon>
        <taxon>Bacilli</taxon>
        <taxon>Bacillales</taxon>
        <taxon>Paenibacillaceae</taxon>
        <taxon>Paenibacillus</taxon>
    </lineage>
</organism>
<keyword evidence="2" id="KW-0963">Cytoplasm</keyword>
<evidence type="ECO:0000313" key="12">
    <source>
        <dbReference type="Proteomes" id="UP000460318"/>
    </source>
</evidence>
<evidence type="ECO:0000256" key="3">
    <source>
        <dbReference type="ARBA" id="ARBA00022553"/>
    </source>
</evidence>
<dbReference type="AlphaFoldDB" id="A0A7X3LJZ5"/>
<dbReference type="InterPro" id="IPR009057">
    <property type="entry name" value="Homeodomain-like_sf"/>
</dbReference>
<feature type="domain" description="Response regulatory" evidence="10">
    <location>
        <begin position="3"/>
        <end position="120"/>
    </location>
</feature>
<evidence type="ECO:0000259" key="10">
    <source>
        <dbReference type="PROSITE" id="PS50110"/>
    </source>
</evidence>
<dbReference type="SUPFAM" id="SSF52172">
    <property type="entry name" value="CheY-like"/>
    <property type="match status" value="1"/>
</dbReference>
<sequence length="542" mass="62789">MFQILIVDDEEHAADSLAVALDWEKFGIHKVMTAYSGPEAIETINRETVHLLITDIRMPGMTGLQLIEAIGQLSPKTKSIVLSGYNEFDYAKEAIRHGALDYLLKPVKDGELENVITTAIKGIRQEWETLVASQQSILTLKQNLPLLRSALLQDLIRGKWISTDILDERLRLYELSFQAGDSAALVLMRIEWEDQHEDLQSRELLEYAVTNIAEELCEGSFVLWTCKDPNDYLLMIIRQDLQDRDAVPSPGSADLLERKISELKLAVQTLLKLSVSIVMTPFGSLPADLPMFYQEALSTFRRQIGKERGLFIHFLDQNERDEAIHIHYLSEQPSLQQLMETGSWDKAEQKLEKIFGEFESSIFSSQEYVWELYFYLSHTFTHLAHKNTALLDDIVGHTFFELPHMRLDFSLKQLKEWSSGLMDAFKQYAQAEWQSNRRSIVDRIRRYIDDHLSESLSVETIAGELHFNSDYLSKVYKNETGESMSDYIYKLRMQRAASLLLETDDLVYDIGLRLGYPNPNYFIKVFKKFYEVTPQEFRERHR</sequence>
<dbReference type="InterPro" id="IPR018062">
    <property type="entry name" value="HTH_AraC-typ_CS"/>
</dbReference>
<dbReference type="PROSITE" id="PS00041">
    <property type="entry name" value="HTH_ARAC_FAMILY_1"/>
    <property type="match status" value="1"/>
</dbReference>
<dbReference type="InterPro" id="IPR001789">
    <property type="entry name" value="Sig_transdc_resp-reg_receiver"/>
</dbReference>
<keyword evidence="4" id="KW-0902">Two-component regulatory system</keyword>
<reference evidence="11 12" key="1">
    <citation type="submission" date="2019-12" db="EMBL/GenBank/DDBJ databases">
        <title>Paenibacillus sp. nov., an endophytic bacterium isolated from the stem of Dendrobium.</title>
        <authorList>
            <person name="Zhao R."/>
        </authorList>
    </citation>
    <scope>NUCLEOTIDE SEQUENCE [LARGE SCALE GENOMIC DNA]</scope>
    <source>
        <strain evidence="11 12">HJL G12</strain>
    </source>
</reference>
<comment type="subcellular location">
    <subcellularLocation>
        <location evidence="1">Cytoplasm</location>
    </subcellularLocation>
</comment>
<dbReference type="CDD" id="cd17536">
    <property type="entry name" value="REC_YesN-like"/>
    <property type="match status" value="1"/>
</dbReference>
<evidence type="ECO:0000313" key="11">
    <source>
        <dbReference type="EMBL" id="MWV46028.1"/>
    </source>
</evidence>
<evidence type="ECO:0000256" key="1">
    <source>
        <dbReference type="ARBA" id="ARBA00004496"/>
    </source>
</evidence>
<evidence type="ECO:0000259" key="9">
    <source>
        <dbReference type="PROSITE" id="PS01124"/>
    </source>
</evidence>
<evidence type="ECO:0000256" key="6">
    <source>
        <dbReference type="ARBA" id="ARBA00023125"/>
    </source>
</evidence>
<dbReference type="GO" id="GO:0043565">
    <property type="term" value="F:sequence-specific DNA binding"/>
    <property type="evidence" value="ECO:0007669"/>
    <property type="project" value="InterPro"/>
</dbReference>
<dbReference type="InterPro" id="IPR018060">
    <property type="entry name" value="HTH_AraC"/>
</dbReference>
<dbReference type="PRINTS" id="PR00032">
    <property type="entry name" value="HTHARAC"/>
</dbReference>
<keyword evidence="6" id="KW-0238">DNA-binding</keyword>
<dbReference type="SMART" id="SM00448">
    <property type="entry name" value="REC"/>
    <property type="match status" value="1"/>
</dbReference>
<keyword evidence="12" id="KW-1185">Reference proteome</keyword>
<dbReference type="Gene3D" id="3.40.50.2300">
    <property type="match status" value="1"/>
</dbReference>
<dbReference type="GO" id="GO:0000160">
    <property type="term" value="P:phosphorelay signal transduction system"/>
    <property type="evidence" value="ECO:0007669"/>
    <property type="project" value="UniProtKB-KW"/>
</dbReference>
<comment type="caution">
    <text evidence="11">The sequence shown here is derived from an EMBL/GenBank/DDBJ whole genome shotgun (WGS) entry which is preliminary data.</text>
</comment>
<evidence type="ECO:0000256" key="5">
    <source>
        <dbReference type="ARBA" id="ARBA00023015"/>
    </source>
</evidence>
<dbReference type="SUPFAM" id="SSF46689">
    <property type="entry name" value="Homeodomain-like"/>
    <property type="match status" value="2"/>
</dbReference>
<feature type="domain" description="HTH araC/xylS-type" evidence="9">
    <location>
        <begin position="442"/>
        <end position="540"/>
    </location>
</feature>
<dbReference type="SMART" id="SM00342">
    <property type="entry name" value="HTH_ARAC"/>
    <property type="match status" value="1"/>
</dbReference>
<dbReference type="InterPro" id="IPR020449">
    <property type="entry name" value="Tscrpt_reg_AraC-type_HTH"/>
</dbReference>
<accession>A0A7X3LJZ5</accession>
<feature type="modified residue" description="4-aspartylphosphate" evidence="8">
    <location>
        <position position="55"/>
    </location>
</feature>
<protein>
    <submittedName>
        <fullName evidence="11">Response regulator</fullName>
    </submittedName>
</protein>
<evidence type="ECO:0000256" key="7">
    <source>
        <dbReference type="ARBA" id="ARBA00023163"/>
    </source>
</evidence>
<dbReference type="GO" id="GO:0005737">
    <property type="term" value="C:cytoplasm"/>
    <property type="evidence" value="ECO:0007669"/>
    <property type="project" value="UniProtKB-SubCell"/>
</dbReference>
<dbReference type="PROSITE" id="PS01124">
    <property type="entry name" value="HTH_ARAC_FAMILY_2"/>
    <property type="match status" value="1"/>
</dbReference>
<dbReference type="Pfam" id="PF12833">
    <property type="entry name" value="HTH_18"/>
    <property type="match status" value="1"/>
</dbReference>
<evidence type="ECO:0000256" key="4">
    <source>
        <dbReference type="ARBA" id="ARBA00023012"/>
    </source>
</evidence>
<dbReference type="EMBL" id="WUBI01000003">
    <property type="protein sequence ID" value="MWV46028.1"/>
    <property type="molecule type" value="Genomic_DNA"/>
</dbReference>
<proteinExistence type="predicted"/>